<sequence length="144" mass="16392">MKQFLKVAALSLVLPFSAAQASPSEQNTMPRGGGMKQVMQALDLSEVQKQQIKDIMKDARQGMQREDRRANREEAQQDRLALLQAESFDSAKAQQLIASQQQDMAKKQLKMLQVQHKIYHVLTAEQQQQFIELMQQPKGRGGKR</sequence>
<name>A0A418YHF7_9GAMM</name>
<evidence type="ECO:0000256" key="2">
    <source>
        <dbReference type="ARBA" id="ARBA00008441"/>
    </source>
</evidence>
<gene>
    <name evidence="7" type="ORF">D1Z90_05870</name>
</gene>
<comment type="caution">
    <text evidence="7">The sequence shown here is derived from an EMBL/GenBank/DDBJ whole genome shotgun (WGS) entry which is preliminary data.</text>
</comment>
<dbReference type="EMBL" id="QZCH01000004">
    <property type="protein sequence ID" value="RJG49484.1"/>
    <property type="molecule type" value="Genomic_DNA"/>
</dbReference>
<dbReference type="PANTHER" id="PTHR38102">
    <property type="entry name" value="PERIPLASMIC CHAPERONE SPY"/>
    <property type="match status" value="1"/>
</dbReference>
<dbReference type="Gene3D" id="1.20.120.1490">
    <property type="match status" value="1"/>
</dbReference>
<dbReference type="OrthoDB" id="6227479at2"/>
<evidence type="ECO:0000313" key="8">
    <source>
        <dbReference type="Proteomes" id="UP000283255"/>
    </source>
</evidence>
<reference evidence="7 8" key="2">
    <citation type="submission" date="2019-01" db="EMBL/GenBank/DDBJ databases">
        <title>Motilimonas pumilus sp. nov., isolated from the gut of sea cucumber (Apostichopus japonicus).</title>
        <authorList>
            <person name="Wang F.-Q."/>
            <person name="Ren L.-H."/>
            <person name="Lin Y.-W."/>
            <person name="Sun G.-H."/>
            <person name="Du Z.-J."/>
            <person name="Zhao J.-X."/>
            <person name="Liu X.-J."/>
            <person name="Liu L.-J."/>
        </authorList>
    </citation>
    <scope>NUCLEOTIDE SEQUENCE [LARGE SCALE GENOMIC DNA]</scope>
    <source>
        <strain evidence="7 8">PLHSC7-2</strain>
    </source>
</reference>
<dbReference type="RefSeq" id="WP_119909819.1">
    <property type="nucleotide sequence ID" value="NZ_QZCH01000004.1"/>
</dbReference>
<evidence type="ECO:0000256" key="4">
    <source>
        <dbReference type="ARBA" id="ARBA00022764"/>
    </source>
</evidence>
<feature type="region of interest" description="Disordered" evidence="5">
    <location>
        <begin position="58"/>
        <end position="77"/>
    </location>
</feature>
<evidence type="ECO:0000256" key="6">
    <source>
        <dbReference type="SAM" id="SignalP"/>
    </source>
</evidence>
<dbReference type="GO" id="GO:0030288">
    <property type="term" value="C:outer membrane-bounded periplasmic space"/>
    <property type="evidence" value="ECO:0007669"/>
    <property type="project" value="TreeGrafter"/>
</dbReference>
<dbReference type="InterPro" id="IPR012899">
    <property type="entry name" value="LTXXQ"/>
</dbReference>
<comment type="subcellular location">
    <subcellularLocation>
        <location evidence="1">Periplasm</location>
    </subcellularLocation>
</comment>
<reference evidence="7 8" key="1">
    <citation type="submission" date="2018-09" db="EMBL/GenBank/DDBJ databases">
        <authorList>
            <person name="Wang F."/>
        </authorList>
    </citation>
    <scope>NUCLEOTIDE SEQUENCE [LARGE SCALE GENOMIC DNA]</scope>
    <source>
        <strain evidence="7 8">PLHSC7-2</strain>
    </source>
</reference>
<dbReference type="AlphaFoldDB" id="A0A418YHF7"/>
<dbReference type="Proteomes" id="UP000283255">
    <property type="component" value="Unassembled WGS sequence"/>
</dbReference>
<keyword evidence="8" id="KW-1185">Reference proteome</keyword>
<dbReference type="Pfam" id="PF07813">
    <property type="entry name" value="LTXXQ"/>
    <property type="match status" value="1"/>
</dbReference>
<accession>A0A418YHF7</accession>
<evidence type="ECO:0000313" key="7">
    <source>
        <dbReference type="EMBL" id="RJG49484.1"/>
    </source>
</evidence>
<feature type="signal peptide" evidence="6">
    <location>
        <begin position="1"/>
        <end position="21"/>
    </location>
</feature>
<evidence type="ECO:0000256" key="5">
    <source>
        <dbReference type="SAM" id="MobiDB-lite"/>
    </source>
</evidence>
<dbReference type="PANTHER" id="PTHR38102:SF1">
    <property type="entry name" value="PERIPLASMIC CHAPERONE SPY"/>
    <property type="match status" value="1"/>
</dbReference>
<dbReference type="CDD" id="cd09916">
    <property type="entry name" value="CpxP_like"/>
    <property type="match status" value="1"/>
</dbReference>
<dbReference type="PIRSF" id="PIRSF034445">
    <property type="entry name" value="CpxP_Spy"/>
    <property type="match status" value="1"/>
</dbReference>
<protein>
    <submittedName>
        <fullName evidence="7">Periplasmic heavy metal sensor</fullName>
    </submittedName>
</protein>
<keyword evidence="3 6" id="KW-0732">Signal</keyword>
<organism evidence="7 8">
    <name type="scientific">Motilimonas pumila</name>
    <dbReference type="NCBI Taxonomy" id="2303987"/>
    <lineage>
        <taxon>Bacteria</taxon>
        <taxon>Pseudomonadati</taxon>
        <taxon>Pseudomonadota</taxon>
        <taxon>Gammaproteobacteria</taxon>
        <taxon>Alteromonadales</taxon>
        <taxon>Alteromonadales genera incertae sedis</taxon>
        <taxon>Motilimonas</taxon>
    </lineage>
</organism>
<comment type="similarity">
    <text evidence="2">Belongs to the CpxP/Spy family.</text>
</comment>
<evidence type="ECO:0000256" key="1">
    <source>
        <dbReference type="ARBA" id="ARBA00004418"/>
    </source>
</evidence>
<proteinExistence type="inferred from homology"/>
<keyword evidence="4" id="KW-0574">Periplasm</keyword>
<dbReference type="InterPro" id="IPR052211">
    <property type="entry name" value="Cpx_auxiliary_protein"/>
</dbReference>
<dbReference type="GO" id="GO:0051082">
    <property type="term" value="F:unfolded protein binding"/>
    <property type="evidence" value="ECO:0007669"/>
    <property type="project" value="TreeGrafter"/>
</dbReference>
<feature type="chain" id="PRO_5019464308" evidence="6">
    <location>
        <begin position="22"/>
        <end position="144"/>
    </location>
</feature>
<evidence type="ECO:0000256" key="3">
    <source>
        <dbReference type="ARBA" id="ARBA00022729"/>
    </source>
</evidence>